<proteinExistence type="predicted"/>
<organism evidence="2 3">
    <name type="scientific">Pleuronectes platessa</name>
    <name type="common">European plaice</name>
    <dbReference type="NCBI Taxonomy" id="8262"/>
    <lineage>
        <taxon>Eukaryota</taxon>
        <taxon>Metazoa</taxon>
        <taxon>Chordata</taxon>
        <taxon>Craniata</taxon>
        <taxon>Vertebrata</taxon>
        <taxon>Euteleostomi</taxon>
        <taxon>Actinopterygii</taxon>
        <taxon>Neopterygii</taxon>
        <taxon>Teleostei</taxon>
        <taxon>Neoteleostei</taxon>
        <taxon>Acanthomorphata</taxon>
        <taxon>Carangaria</taxon>
        <taxon>Pleuronectiformes</taxon>
        <taxon>Pleuronectoidei</taxon>
        <taxon>Pleuronectidae</taxon>
        <taxon>Pleuronectes</taxon>
    </lineage>
</organism>
<name>A0A9N7Z3G4_PLEPL</name>
<dbReference type="Proteomes" id="UP001153269">
    <property type="component" value="Unassembled WGS sequence"/>
</dbReference>
<evidence type="ECO:0000313" key="2">
    <source>
        <dbReference type="EMBL" id="CAB1447463.1"/>
    </source>
</evidence>
<feature type="compositionally biased region" description="Low complexity" evidence="1">
    <location>
        <begin position="105"/>
        <end position="116"/>
    </location>
</feature>
<feature type="region of interest" description="Disordered" evidence="1">
    <location>
        <begin position="17"/>
        <end position="44"/>
    </location>
</feature>
<dbReference type="AlphaFoldDB" id="A0A9N7Z3G4"/>
<feature type="compositionally biased region" description="Basic and acidic residues" evidence="1">
    <location>
        <begin position="21"/>
        <end position="38"/>
    </location>
</feature>
<gene>
    <name evidence="2" type="ORF">PLEPLA_LOCUS35154</name>
</gene>
<evidence type="ECO:0000256" key="1">
    <source>
        <dbReference type="SAM" id="MobiDB-lite"/>
    </source>
</evidence>
<accession>A0A9N7Z3G4</accession>
<evidence type="ECO:0000313" key="3">
    <source>
        <dbReference type="Proteomes" id="UP001153269"/>
    </source>
</evidence>
<feature type="compositionally biased region" description="Basic and acidic residues" evidence="1">
    <location>
        <begin position="72"/>
        <end position="85"/>
    </location>
</feature>
<comment type="caution">
    <text evidence="2">The sequence shown here is derived from an EMBL/GenBank/DDBJ whole genome shotgun (WGS) entry which is preliminary data.</text>
</comment>
<protein>
    <submittedName>
        <fullName evidence="2">Uncharacterized protein</fullName>
    </submittedName>
</protein>
<sequence>MVLTKIEVQLLTQLNRGRPPAVEREHRVSLRTRDDGTETRTSSPRSARVLLWKQTWGDLAISSTNEEFNELRAREQWESRGRDYKGQQYTNRRAPDSVEPATCETSQSRSTTPSTSLQELEDMARGRRREEAEENQRKSLKRPAPPPSISGGDPAPDSLLQGPS</sequence>
<dbReference type="EMBL" id="CADEAL010003947">
    <property type="protein sequence ID" value="CAB1447463.1"/>
    <property type="molecule type" value="Genomic_DNA"/>
</dbReference>
<keyword evidence="3" id="KW-1185">Reference proteome</keyword>
<feature type="region of interest" description="Disordered" evidence="1">
    <location>
        <begin position="72"/>
        <end position="164"/>
    </location>
</feature>
<feature type="compositionally biased region" description="Basic and acidic residues" evidence="1">
    <location>
        <begin position="122"/>
        <end position="137"/>
    </location>
</feature>
<reference evidence="2" key="1">
    <citation type="submission" date="2020-03" db="EMBL/GenBank/DDBJ databases">
        <authorList>
            <person name="Weist P."/>
        </authorList>
    </citation>
    <scope>NUCLEOTIDE SEQUENCE</scope>
</reference>